<feature type="chain" id="PRO_5019074327" evidence="4">
    <location>
        <begin position="40"/>
        <end position="554"/>
    </location>
</feature>
<organism evidence="5 6">
    <name type="scientific">Hymenobacter perfusus</name>
    <dbReference type="NCBI Taxonomy" id="1236770"/>
    <lineage>
        <taxon>Bacteria</taxon>
        <taxon>Pseudomonadati</taxon>
        <taxon>Bacteroidota</taxon>
        <taxon>Cytophagia</taxon>
        <taxon>Cytophagales</taxon>
        <taxon>Hymenobacteraceae</taxon>
        <taxon>Hymenobacter</taxon>
    </lineage>
</organism>
<dbReference type="InterPro" id="IPR019734">
    <property type="entry name" value="TPR_rpt"/>
</dbReference>
<keyword evidence="4" id="KW-0732">Signal</keyword>
<dbReference type="InterPro" id="IPR013105">
    <property type="entry name" value="TPR_2"/>
</dbReference>
<gene>
    <name evidence="5" type="ORF">EI293_14045</name>
</gene>
<keyword evidence="2 3" id="KW-0802">TPR repeat</keyword>
<feature type="signal peptide" evidence="4">
    <location>
        <begin position="1"/>
        <end position="39"/>
    </location>
</feature>
<name>A0A428K8W2_9BACT</name>
<proteinExistence type="predicted"/>
<keyword evidence="6" id="KW-1185">Reference proteome</keyword>
<dbReference type="OrthoDB" id="638548at2"/>
<dbReference type="SMART" id="SM00028">
    <property type="entry name" value="TPR"/>
    <property type="match status" value="6"/>
</dbReference>
<dbReference type="InterPro" id="IPR011990">
    <property type="entry name" value="TPR-like_helical_dom_sf"/>
</dbReference>
<feature type="repeat" description="TPR" evidence="3">
    <location>
        <begin position="242"/>
        <end position="275"/>
    </location>
</feature>
<dbReference type="Pfam" id="PF07719">
    <property type="entry name" value="TPR_2"/>
    <property type="match status" value="1"/>
</dbReference>
<dbReference type="EMBL" id="RWIU01000004">
    <property type="protein sequence ID" value="RSK42914.1"/>
    <property type="molecule type" value="Genomic_DNA"/>
</dbReference>
<feature type="repeat" description="TPR" evidence="3">
    <location>
        <begin position="208"/>
        <end position="241"/>
    </location>
</feature>
<evidence type="ECO:0000256" key="3">
    <source>
        <dbReference type="PROSITE-ProRule" id="PRU00339"/>
    </source>
</evidence>
<evidence type="ECO:0000313" key="5">
    <source>
        <dbReference type="EMBL" id="RSK42914.1"/>
    </source>
</evidence>
<evidence type="ECO:0000256" key="1">
    <source>
        <dbReference type="ARBA" id="ARBA00022737"/>
    </source>
</evidence>
<dbReference type="PANTHER" id="PTHR12558:SF13">
    <property type="entry name" value="CELL DIVISION CYCLE PROTEIN 27 HOMOLOG"/>
    <property type="match status" value="1"/>
</dbReference>
<protein>
    <submittedName>
        <fullName evidence="5">Tetratricopeptide repeat protein</fullName>
    </submittedName>
</protein>
<feature type="repeat" description="TPR" evidence="3">
    <location>
        <begin position="499"/>
        <end position="532"/>
    </location>
</feature>
<dbReference type="Pfam" id="PF13432">
    <property type="entry name" value="TPR_16"/>
    <property type="match status" value="2"/>
</dbReference>
<dbReference type="AlphaFoldDB" id="A0A428K8W2"/>
<evidence type="ECO:0000256" key="2">
    <source>
        <dbReference type="ARBA" id="ARBA00022803"/>
    </source>
</evidence>
<reference evidence="5 6" key="1">
    <citation type="submission" date="2018-12" db="EMBL/GenBank/DDBJ databases">
        <authorList>
            <person name="Feng G."/>
            <person name="Zhu H."/>
        </authorList>
    </citation>
    <scope>NUCLEOTIDE SEQUENCE [LARGE SCALE GENOMIC DNA]</scope>
    <source>
        <strain evidence="5 6">LMG 26000</strain>
    </source>
</reference>
<dbReference type="SUPFAM" id="SSF48452">
    <property type="entry name" value="TPR-like"/>
    <property type="match status" value="3"/>
</dbReference>
<dbReference type="PANTHER" id="PTHR12558">
    <property type="entry name" value="CELL DIVISION CYCLE 16,23,27"/>
    <property type="match status" value="1"/>
</dbReference>
<dbReference type="PROSITE" id="PS50005">
    <property type="entry name" value="TPR"/>
    <property type="match status" value="3"/>
</dbReference>
<dbReference type="Gene3D" id="1.25.40.10">
    <property type="entry name" value="Tetratricopeptide repeat domain"/>
    <property type="match status" value="3"/>
</dbReference>
<evidence type="ECO:0000313" key="6">
    <source>
        <dbReference type="Proteomes" id="UP000270291"/>
    </source>
</evidence>
<evidence type="ECO:0000256" key="4">
    <source>
        <dbReference type="SAM" id="SignalP"/>
    </source>
</evidence>
<comment type="caution">
    <text evidence="5">The sequence shown here is derived from an EMBL/GenBank/DDBJ whole genome shotgun (WGS) entry which is preliminary data.</text>
</comment>
<keyword evidence="1" id="KW-0677">Repeat</keyword>
<accession>A0A428K8W2</accession>
<dbReference type="Pfam" id="PF14559">
    <property type="entry name" value="TPR_19"/>
    <property type="match status" value="1"/>
</dbReference>
<sequence>MLFSLPSQVFSPNLLLMNLKPWKLTLLAALSVTGSAALAQTTSTQKAIELERYGEARAALLRAPQSNETAFELGRLYQMRDMPDSAAYYFNKVSLNQKDPMTMVAAGRAALAQGKVAEAEIQFDNAVKASKGKDAKVYTMIAQAYAESDVKDATKALTYVSAGEKLAKGKDDPALMIARGDLYLKSETGGGEAMNSYERASLADPNNVQAYVRKGQLNMRARSYNEAKTNFDKAISLDANYAPAYNALAETYYFAGRYDDALTQFQKYSSLAEKSSTTDAKYASFLYLTKKYPEALVEVDKVLAKEPNNLTMNRLRAYSLYETGKNEEALAAMQKYLQVAQAENKVITEDNVYYGKMLIKGGKTTEGAAIIKKAIDADPKKAAELQNELAQAYLAAKDYPSAITVLKQRMAANKGGELTDKVYLGRAYELNSQYAQADSLYSMVVTERPTYIPGYQMRARANANMDKDSKQGLAKPYYEQYIKVATAAEDASKYKSGLIEANKYLGYYYYQKGDKTTALPYWQQALTLDPNDQQAKTAVSEITKPAAKAPVKRK</sequence>
<dbReference type="Proteomes" id="UP000270291">
    <property type="component" value="Unassembled WGS sequence"/>
</dbReference>